<sequence>MKLNIAYPNTGCQKTLEIDDEKILRIFYEKRMAQEVEADALGDDWKGYILRITGGNDKQGFPMKQGVLTNGRVRLLLSKGHSCYRPRRAGERKRKSVRGCIVDANLSALSLIVVKKGEQEIEGLTDSQVPRRLGPKRATRIRRLFNLSKTDDVRDYVIRRTYPEHEKDGKKIKQRVVTPKIQRLVTPQRLQRKRRRISDKNQRRVKRREEQATYQKLLTQYQKEQKDAKVARRHSSTSVSEKKNSVSEKKASVSEKKAVPEKKAAVSQKKAAVSKSASKK</sequence>
<evidence type="ECO:0000313" key="2">
    <source>
        <dbReference type="WBParaSite" id="ES5_v2.g17732.t1"/>
    </source>
</evidence>
<proteinExistence type="predicted"/>
<name>A0AC34FK69_9BILA</name>
<reference evidence="2" key="1">
    <citation type="submission" date="2022-11" db="UniProtKB">
        <authorList>
            <consortium name="WormBaseParasite"/>
        </authorList>
    </citation>
    <scope>IDENTIFICATION</scope>
</reference>
<dbReference type="WBParaSite" id="ES5_v2.g17732.t1">
    <property type="protein sequence ID" value="ES5_v2.g17732.t1"/>
    <property type="gene ID" value="ES5_v2.g17732"/>
</dbReference>
<organism evidence="1 2">
    <name type="scientific">Panagrolaimus sp. ES5</name>
    <dbReference type="NCBI Taxonomy" id="591445"/>
    <lineage>
        <taxon>Eukaryota</taxon>
        <taxon>Metazoa</taxon>
        <taxon>Ecdysozoa</taxon>
        <taxon>Nematoda</taxon>
        <taxon>Chromadorea</taxon>
        <taxon>Rhabditida</taxon>
        <taxon>Tylenchina</taxon>
        <taxon>Panagrolaimomorpha</taxon>
        <taxon>Panagrolaimoidea</taxon>
        <taxon>Panagrolaimidae</taxon>
        <taxon>Panagrolaimus</taxon>
    </lineage>
</organism>
<accession>A0AC34FK69</accession>
<evidence type="ECO:0000313" key="1">
    <source>
        <dbReference type="Proteomes" id="UP000887579"/>
    </source>
</evidence>
<protein>
    <submittedName>
        <fullName evidence="2">40S ribosomal protein S6</fullName>
    </submittedName>
</protein>
<dbReference type="Proteomes" id="UP000887579">
    <property type="component" value="Unplaced"/>
</dbReference>